<feature type="compositionally biased region" description="Basic and acidic residues" evidence="1">
    <location>
        <begin position="296"/>
        <end position="305"/>
    </location>
</feature>
<protein>
    <submittedName>
        <fullName evidence="2">Uncharacterized protein</fullName>
    </submittedName>
</protein>
<dbReference type="OrthoDB" id="10646833at2759"/>
<dbReference type="AlphaFoldDB" id="A0A8J2JQ59"/>
<reference evidence="2" key="1">
    <citation type="submission" date="2021-06" db="EMBL/GenBank/DDBJ databases">
        <authorList>
            <person name="Hodson N. C."/>
            <person name="Mongue J. A."/>
            <person name="Jaron S. K."/>
        </authorList>
    </citation>
    <scope>NUCLEOTIDE SEQUENCE</scope>
</reference>
<feature type="region of interest" description="Disordered" evidence="1">
    <location>
        <begin position="296"/>
        <end position="324"/>
    </location>
</feature>
<comment type="caution">
    <text evidence="2">The sequence shown here is derived from an EMBL/GenBank/DDBJ whole genome shotgun (WGS) entry which is preliminary data.</text>
</comment>
<accession>A0A8J2JQ59</accession>
<keyword evidence="3" id="KW-1185">Reference proteome</keyword>
<proteinExistence type="predicted"/>
<sequence>MDPNEFFDNNGSVENVFTVEEIQDISGNQDLEAVGECVDGNMSVLQKSLHDVPNIEDSDSRHNDSVSPCFTVNSGSEESVGKQLEDNRGLSPSRVKGKGKKLSPRKMVSKTRRDAFIRNGKTVGKLARKLRVQTECNLFFKAQLLTATGPKTYTEGANFVMAGETVEPSNSISVEDASRAVSKTIKAEIDPFMLALKNQQLASSSSSARNISPRKRNSLALKGDCCWICRKTVFIRDYKSYPSTWFVCSGDGKPCSMSVHADCLGFAGLSAEEVKNMPNIYCRKHLGYGQVKHAEHLSTKEDPRVPTKTAQPPKRTSGRRGKSKKEYIFACTCLD</sequence>
<feature type="region of interest" description="Disordered" evidence="1">
    <location>
        <begin position="72"/>
        <end position="109"/>
    </location>
</feature>
<dbReference type="EMBL" id="CAJVCH010088202">
    <property type="protein sequence ID" value="CAG7722318.1"/>
    <property type="molecule type" value="Genomic_DNA"/>
</dbReference>
<dbReference type="Proteomes" id="UP000708208">
    <property type="component" value="Unassembled WGS sequence"/>
</dbReference>
<evidence type="ECO:0000313" key="3">
    <source>
        <dbReference type="Proteomes" id="UP000708208"/>
    </source>
</evidence>
<name>A0A8J2JQ59_9HEXA</name>
<evidence type="ECO:0000256" key="1">
    <source>
        <dbReference type="SAM" id="MobiDB-lite"/>
    </source>
</evidence>
<evidence type="ECO:0000313" key="2">
    <source>
        <dbReference type="EMBL" id="CAG7722318.1"/>
    </source>
</evidence>
<organism evidence="2 3">
    <name type="scientific">Allacma fusca</name>
    <dbReference type="NCBI Taxonomy" id="39272"/>
    <lineage>
        <taxon>Eukaryota</taxon>
        <taxon>Metazoa</taxon>
        <taxon>Ecdysozoa</taxon>
        <taxon>Arthropoda</taxon>
        <taxon>Hexapoda</taxon>
        <taxon>Collembola</taxon>
        <taxon>Symphypleona</taxon>
        <taxon>Sminthuridae</taxon>
        <taxon>Allacma</taxon>
    </lineage>
</organism>
<feature type="compositionally biased region" description="Basic residues" evidence="1">
    <location>
        <begin position="95"/>
        <end position="109"/>
    </location>
</feature>
<feature type="compositionally biased region" description="Basic and acidic residues" evidence="1">
    <location>
        <begin position="79"/>
        <end position="88"/>
    </location>
</feature>
<gene>
    <name evidence="2" type="ORF">AFUS01_LOCUS11461</name>
</gene>